<evidence type="ECO:0000313" key="5">
    <source>
        <dbReference type="Proteomes" id="UP000272462"/>
    </source>
</evidence>
<organism evidence="4 5">
    <name type="scientific">Ziziphus jujuba witches'-broom phytoplasma</name>
    <dbReference type="NCBI Taxonomy" id="135727"/>
    <lineage>
        <taxon>Bacteria</taxon>
        <taxon>Bacillati</taxon>
        <taxon>Mycoplasmatota</taxon>
        <taxon>Mollicutes</taxon>
        <taxon>Acholeplasmatales</taxon>
        <taxon>Acholeplasmataceae</taxon>
        <taxon>Candidatus Phytoplasma</taxon>
        <taxon>16SrV (Elm yellows group)</taxon>
    </lineage>
</organism>
<gene>
    <name evidence="4" type="ORF">CWO85_00640</name>
</gene>
<dbReference type="InterPro" id="IPR006343">
    <property type="entry name" value="DnaB/C_C"/>
</dbReference>
<evidence type="ECO:0000313" key="4">
    <source>
        <dbReference type="EMBL" id="AYJ01047.1"/>
    </source>
</evidence>
<dbReference type="EMBL" id="CP025121">
    <property type="protein sequence ID" value="AYJ01047.1"/>
    <property type="molecule type" value="Genomic_DNA"/>
</dbReference>
<name>A0A660HLX2_ZIZJU</name>
<proteinExistence type="inferred from homology"/>
<keyword evidence="5" id="KW-1185">Reference proteome</keyword>
<dbReference type="AlphaFoldDB" id="A0A660HLX2"/>
<comment type="similarity">
    <text evidence="1">Belongs to the DnaB/DnaD family.</text>
</comment>
<dbReference type="KEGG" id="pzi:CWO85_00640"/>
<evidence type="ECO:0000259" key="2">
    <source>
        <dbReference type="Pfam" id="PF07261"/>
    </source>
</evidence>
<reference evidence="4 5" key="1">
    <citation type="journal article" date="2018" name="BMC Genomics">
        <title>Comparative genome analysis of jujube witches'-broom Phytoplasma, an obligate pathogen that causes jujube witches'-broom disease.</title>
        <authorList>
            <person name="Wang J."/>
            <person name="Song L."/>
            <person name="Jiao Q."/>
            <person name="Yang S."/>
            <person name="Gao R."/>
            <person name="Lu X."/>
            <person name="Zhou G."/>
        </authorList>
    </citation>
    <scope>NUCLEOTIDE SEQUENCE [LARGE SCALE GENOMIC DNA]</scope>
    <source>
        <strain evidence="4">Jwb-nky</strain>
    </source>
</reference>
<evidence type="ECO:0000256" key="1">
    <source>
        <dbReference type="ARBA" id="ARBA00093462"/>
    </source>
</evidence>
<accession>A0A660HLX2</accession>
<evidence type="ECO:0000259" key="3">
    <source>
        <dbReference type="Pfam" id="PF25888"/>
    </source>
</evidence>
<dbReference type="InterPro" id="IPR058660">
    <property type="entry name" value="WHD_DnaB"/>
</dbReference>
<dbReference type="Pfam" id="PF07261">
    <property type="entry name" value="DnaB_2"/>
    <property type="match status" value="1"/>
</dbReference>
<sequence length="396" mass="47609">MFTLQKFNIKNNYILNNEEQKILHLLYQPLIGLGALSLYNTFYFLNQNHKSQFNYNHQFLFDLLNIDEDTFIKYKEKLEVINLLQTFENKTKEKLYLLKSPLNYINFFQDPILNQYLLSEIGEELYSQLHNFFDNNEEQKILENYENISKNFSDIYRFQKIHLPKTINNFQHFKNNKSSSSLQKYFNYEIFIEKLPQRFKKPFLLEWKSIEYITKLSFVYGLKPEEMASLYKETFINKNNENIDLNNLKIILTRKYFKKITLTNVPNINEENEMILYLKNTEPNRIIKNFATSAHIYSDLIDIAFKLIEQTNTDIGVINALLMYVLKIKKNTNKNFIPTFNYFKTILNSWSKKGIISTETAYDFLMEDNKFQNTQTYKHNRPKWLDEVEKELGLDD</sequence>
<protein>
    <submittedName>
        <fullName evidence="4">Uncharacterized protein</fullName>
    </submittedName>
</protein>
<feature type="domain" description="DnaB/C C-terminal" evidence="2">
    <location>
        <begin position="305"/>
        <end position="363"/>
    </location>
</feature>
<dbReference type="Proteomes" id="UP000272462">
    <property type="component" value="Chromosome"/>
</dbReference>
<dbReference type="RefSeq" id="WP_121463779.1">
    <property type="nucleotide sequence ID" value="NZ_CP025121.1"/>
</dbReference>
<dbReference type="Pfam" id="PF25888">
    <property type="entry name" value="WHD_DnaB"/>
    <property type="match status" value="1"/>
</dbReference>
<dbReference type="OrthoDB" id="384022at2"/>
<feature type="domain" description="Replicative helicase loading/DNA remodeling protein DnaB N-terminal winged helix" evidence="3">
    <location>
        <begin position="4"/>
        <end position="251"/>
    </location>
</feature>